<dbReference type="CDD" id="cd06464">
    <property type="entry name" value="ACD_sHsps-like"/>
    <property type="match status" value="1"/>
</dbReference>
<name>A0A9P6VMQ6_9HELO</name>
<dbReference type="PROSITE" id="PS01031">
    <property type="entry name" value="SHSP"/>
    <property type="match status" value="1"/>
</dbReference>
<sequence length="214" mass="23889">MSFFPRTFVSNDPTSFHPLFRLLDDFDSYNRGSPTNNHNQAHNHHRGGSIMKSFTPKFDVKELGEAYELHGELPGVSQKDVEIEFTDSQTVVIRGKTERTFTSGTPPAGLLESNKSAGAIEGDKTHADHHATVEDETPAEDSQVAKKDAKKEEKPAEPQEKYWVSERSVGEFSRSFTFPVRVDSENVQASMKDGILTLVVPKAKKDQARKITIN</sequence>
<dbReference type="InterPro" id="IPR002068">
    <property type="entry name" value="A-crystallin/Hsp20_dom"/>
</dbReference>
<dbReference type="OrthoDB" id="1431247at2759"/>
<dbReference type="PANTHER" id="PTHR11527">
    <property type="entry name" value="HEAT-SHOCK PROTEIN 20 FAMILY MEMBER"/>
    <property type="match status" value="1"/>
</dbReference>
<protein>
    <submittedName>
        <fullName evidence="6">30 kDa heat shock</fullName>
    </submittedName>
</protein>
<evidence type="ECO:0000313" key="6">
    <source>
        <dbReference type="EMBL" id="KAG0650858.1"/>
    </source>
</evidence>
<keyword evidence="7" id="KW-1185">Reference proteome</keyword>
<gene>
    <name evidence="6" type="ORF">D0Z07_2612</name>
</gene>
<feature type="domain" description="SHSP" evidence="5">
    <location>
        <begin position="49"/>
        <end position="214"/>
    </location>
</feature>
<dbReference type="Proteomes" id="UP000785200">
    <property type="component" value="Unassembled WGS sequence"/>
</dbReference>
<accession>A0A9P6VMQ6</accession>
<reference evidence="6" key="1">
    <citation type="submission" date="2019-07" db="EMBL/GenBank/DDBJ databases">
        <title>Hyphodiscus hymeniophilus genome sequencing and assembly.</title>
        <authorList>
            <person name="Kramer G."/>
            <person name="Nodwell J."/>
        </authorList>
    </citation>
    <scope>NUCLEOTIDE SEQUENCE</scope>
    <source>
        <strain evidence="6">ATCC 34498</strain>
    </source>
</reference>
<proteinExistence type="inferred from homology"/>
<evidence type="ECO:0000256" key="4">
    <source>
        <dbReference type="SAM" id="MobiDB-lite"/>
    </source>
</evidence>
<comment type="similarity">
    <text evidence="2 3">Belongs to the small heat shock protein (HSP20) family.</text>
</comment>
<feature type="compositionally biased region" description="Basic and acidic residues" evidence="4">
    <location>
        <begin position="124"/>
        <end position="133"/>
    </location>
</feature>
<evidence type="ECO:0000256" key="2">
    <source>
        <dbReference type="PROSITE-ProRule" id="PRU00285"/>
    </source>
</evidence>
<keyword evidence="1 6" id="KW-0346">Stress response</keyword>
<dbReference type="Gene3D" id="2.60.40.790">
    <property type="match status" value="1"/>
</dbReference>
<dbReference type="SUPFAM" id="SSF49764">
    <property type="entry name" value="HSP20-like chaperones"/>
    <property type="match status" value="1"/>
</dbReference>
<evidence type="ECO:0000256" key="1">
    <source>
        <dbReference type="ARBA" id="ARBA00023016"/>
    </source>
</evidence>
<dbReference type="Pfam" id="PF00011">
    <property type="entry name" value="HSP20"/>
    <property type="match status" value="1"/>
</dbReference>
<dbReference type="InterPro" id="IPR031107">
    <property type="entry name" value="Small_HSP"/>
</dbReference>
<organism evidence="6 7">
    <name type="scientific">Hyphodiscus hymeniophilus</name>
    <dbReference type="NCBI Taxonomy" id="353542"/>
    <lineage>
        <taxon>Eukaryota</taxon>
        <taxon>Fungi</taxon>
        <taxon>Dikarya</taxon>
        <taxon>Ascomycota</taxon>
        <taxon>Pezizomycotina</taxon>
        <taxon>Leotiomycetes</taxon>
        <taxon>Helotiales</taxon>
        <taxon>Hyphodiscaceae</taxon>
        <taxon>Hyphodiscus</taxon>
    </lineage>
</organism>
<evidence type="ECO:0000256" key="3">
    <source>
        <dbReference type="RuleBase" id="RU003616"/>
    </source>
</evidence>
<dbReference type="AlphaFoldDB" id="A0A9P6VMQ6"/>
<feature type="region of interest" description="Disordered" evidence="4">
    <location>
        <begin position="124"/>
        <end position="162"/>
    </location>
</feature>
<dbReference type="EMBL" id="VNKQ01000005">
    <property type="protein sequence ID" value="KAG0650858.1"/>
    <property type="molecule type" value="Genomic_DNA"/>
</dbReference>
<feature type="compositionally biased region" description="Polar residues" evidence="4">
    <location>
        <begin position="31"/>
        <end position="40"/>
    </location>
</feature>
<dbReference type="InterPro" id="IPR008978">
    <property type="entry name" value="HSP20-like_chaperone"/>
</dbReference>
<evidence type="ECO:0000313" key="7">
    <source>
        <dbReference type="Proteomes" id="UP000785200"/>
    </source>
</evidence>
<feature type="compositionally biased region" description="Basic and acidic residues" evidence="4">
    <location>
        <begin position="143"/>
        <end position="162"/>
    </location>
</feature>
<comment type="caution">
    <text evidence="6">The sequence shown here is derived from an EMBL/GenBank/DDBJ whole genome shotgun (WGS) entry which is preliminary data.</text>
</comment>
<evidence type="ECO:0000259" key="5">
    <source>
        <dbReference type="PROSITE" id="PS01031"/>
    </source>
</evidence>
<feature type="region of interest" description="Disordered" evidence="4">
    <location>
        <begin position="31"/>
        <end position="50"/>
    </location>
</feature>